<sequence length="378" mass="44898">MIQFVEFYSTMKVLKEINRRLCIMIDFEFVFLNDTDDEYIESYFPSYICRENPDKCKNIIKDLQEWVEDYFLHDMTCLHEYALYKIIWNYSKVIDDLEEYAEKPLFSVEKRDEYSVDELDLLDSLQTGNDFVETLFVDIDFIYLDKIVLLYQINRSGFDSLGVNIKYYKELMPKDIRTQIETELKNEEKNKLLENLIIAKLKDVLKRLEVRPRQLLKHTEEEISDQIADMLRLALQDKIQIERETPVGYSVKKSGESDFFLSSVYNSTITYIAIGENKNWGHFNSQLNQLIAYLNENFQFGFTIVIVKDKEKGDVIEKQREILNKFNINGQLGTKNIYEKDDILVSVHENPENSNEFCLYHLILNLYHPIREKAAFLK</sequence>
<accession>A7G9C6</accession>
<reference evidence="2" key="1">
    <citation type="submission" date="2007-06" db="EMBL/GenBank/DDBJ databases">
        <authorList>
            <person name="Brinkac L.M."/>
            <person name="Daugherty S."/>
            <person name="Dodson R.J."/>
            <person name="Madupu R."/>
            <person name="Brown J.L."/>
            <person name="Bruce D."/>
            <person name="Detter C."/>
            <person name="Munk C."/>
            <person name="Smith L.A."/>
            <person name="Smith T.J."/>
            <person name="White O."/>
            <person name="Brettin T.S."/>
        </authorList>
    </citation>
    <scope>NUCLEOTIDE SEQUENCE [LARGE SCALE GENOMIC DNA]</scope>
    <source>
        <strain evidence="2">Langeland / NCTC 10281 / Type F</strain>
    </source>
</reference>
<name>A7G9C6_CLOBL</name>
<protein>
    <submittedName>
        <fullName evidence="1">Uncharacterized protein</fullName>
    </submittedName>
</protein>
<organism evidence="1 2">
    <name type="scientific">Clostridium botulinum (strain Langeland / NCTC 10281 / Type F)</name>
    <dbReference type="NCBI Taxonomy" id="441772"/>
    <lineage>
        <taxon>Bacteria</taxon>
        <taxon>Bacillati</taxon>
        <taxon>Bacillota</taxon>
        <taxon>Clostridia</taxon>
        <taxon>Eubacteriales</taxon>
        <taxon>Clostridiaceae</taxon>
        <taxon>Clostridium</taxon>
    </lineage>
</organism>
<dbReference type="KEGG" id="cbf:CLI_0031"/>
<evidence type="ECO:0000313" key="2">
    <source>
        <dbReference type="Proteomes" id="UP000002410"/>
    </source>
</evidence>
<dbReference type="Proteomes" id="UP000002410">
    <property type="component" value="Chromosome"/>
</dbReference>
<evidence type="ECO:0000313" key="1">
    <source>
        <dbReference type="EMBL" id="ABS41262.1"/>
    </source>
</evidence>
<gene>
    <name evidence="1" type="ordered locus">CLI_0031</name>
</gene>
<dbReference type="RefSeq" id="WP_011987167.1">
    <property type="nucleotide sequence ID" value="NC_009699.1"/>
</dbReference>
<dbReference type="HOGENOM" id="CLU_059911_0_0_9"/>
<dbReference type="AlphaFoldDB" id="A7G9C6"/>
<dbReference type="EMBL" id="CP000728">
    <property type="protein sequence ID" value="ABS41262.1"/>
    <property type="molecule type" value="Genomic_DNA"/>
</dbReference>
<proteinExistence type="predicted"/>